<dbReference type="InterPro" id="IPR050266">
    <property type="entry name" value="AB_hydrolase_sf"/>
</dbReference>
<dbReference type="InterPro" id="IPR029058">
    <property type="entry name" value="AB_hydrolase_fold"/>
</dbReference>
<organism evidence="3 4">
    <name type="scientific">Tumebacillus permanentifrigoris</name>
    <dbReference type="NCBI Taxonomy" id="378543"/>
    <lineage>
        <taxon>Bacteria</taxon>
        <taxon>Bacillati</taxon>
        <taxon>Bacillota</taxon>
        <taxon>Bacilli</taxon>
        <taxon>Bacillales</taxon>
        <taxon>Alicyclobacillaceae</taxon>
        <taxon>Tumebacillus</taxon>
    </lineage>
</organism>
<evidence type="ECO:0000313" key="4">
    <source>
        <dbReference type="Proteomes" id="UP000245634"/>
    </source>
</evidence>
<protein>
    <submittedName>
        <fullName evidence="3">Pimeloyl-ACP methyl ester carboxylesterase</fullName>
    </submittedName>
</protein>
<dbReference type="Gene3D" id="3.40.50.1820">
    <property type="entry name" value="alpha/beta hydrolase"/>
    <property type="match status" value="1"/>
</dbReference>
<keyword evidence="1" id="KW-0378">Hydrolase</keyword>
<accession>A0A316D8Q6</accession>
<proteinExistence type="predicted"/>
<keyword evidence="4" id="KW-1185">Reference proteome</keyword>
<dbReference type="Pfam" id="PF12697">
    <property type="entry name" value="Abhydrolase_6"/>
    <property type="match status" value="1"/>
</dbReference>
<dbReference type="PRINTS" id="PR00111">
    <property type="entry name" value="ABHYDROLASE"/>
</dbReference>
<dbReference type="SUPFAM" id="SSF53474">
    <property type="entry name" value="alpha/beta-Hydrolases"/>
    <property type="match status" value="1"/>
</dbReference>
<sequence>MKRMKVKVLGHQLSLYVVEGEGPLTGLFLHAVGGTSKMWAYQMRHLKSFGRMISVDIPGFSGDKMPAGISSLSQYVELMTGVLDEFGVEQAVWVGNSLGGRISLETAAKHPERVAGLGLLCTAGVWLGEQREKMPTEAPKEEFDKAVFYQPEKFSMVVTDAGKRQSLESRRRYELLADQTEDMNFRDRLHEIDVPTHVIWGRHDGVIQVEVGEYIANHIAGAKLLVLEEAAHIPQVEQPHAVNADLDELFQAVRERR</sequence>
<comment type="caution">
    <text evidence="3">The sequence shown here is derived from an EMBL/GenBank/DDBJ whole genome shotgun (WGS) entry which is preliminary data.</text>
</comment>
<dbReference type="EMBL" id="QGGL01000010">
    <property type="protein sequence ID" value="PWK11579.1"/>
    <property type="molecule type" value="Genomic_DNA"/>
</dbReference>
<evidence type="ECO:0000259" key="2">
    <source>
        <dbReference type="Pfam" id="PF12697"/>
    </source>
</evidence>
<dbReference type="InterPro" id="IPR000073">
    <property type="entry name" value="AB_hydrolase_1"/>
</dbReference>
<dbReference type="AlphaFoldDB" id="A0A316D8Q6"/>
<feature type="domain" description="AB hydrolase-1" evidence="2">
    <location>
        <begin position="27"/>
        <end position="244"/>
    </location>
</feature>
<gene>
    <name evidence="3" type="ORF">C7459_110108</name>
</gene>
<dbReference type="GO" id="GO:0016020">
    <property type="term" value="C:membrane"/>
    <property type="evidence" value="ECO:0007669"/>
    <property type="project" value="TreeGrafter"/>
</dbReference>
<dbReference type="PANTHER" id="PTHR43798:SF31">
    <property type="entry name" value="AB HYDROLASE SUPERFAMILY PROTEIN YCLE"/>
    <property type="match status" value="1"/>
</dbReference>
<dbReference type="PANTHER" id="PTHR43798">
    <property type="entry name" value="MONOACYLGLYCEROL LIPASE"/>
    <property type="match status" value="1"/>
</dbReference>
<dbReference type="Proteomes" id="UP000245634">
    <property type="component" value="Unassembled WGS sequence"/>
</dbReference>
<reference evidence="3 4" key="1">
    <citation type="submission" date="2018-05" db="EMBL/GenBank/DDBJ databases">
        <title>Genomic Encyclopedia of Type Strains, Phase IV (KMG-IV): sequencing the most valuable type-strain genomes for metagenomic binning, comparative biology and taxonomic classification.</title>
        <authorList>
            <person name="Goeker M."/>
        </authorList>
    </citation>
    <scope>NUCLEOTIDE SEQUENCE [LARGE SCALE GENOMIC DNA]</scope>
    <source>
        <strain evidence="3 4">DSM 18773</strain>
    </source>
</reference>
<name>A0A316D8Q6_9BACL</name>
<evidence type="ECO:0000256" key="1">
    <source>
        <dbReference type="ARBA" id="ARBA00022801"/>
    </source>
</evidence>
<evidence type="ECO:0000313" key="3">
    <source>
        <dbReference type="EMBL" id="PWK11579.1"/>
    </source>
</evidence>
<dbReference type="GO" id="GO:0016787">
    <property type="term" value="F:hydrolase activity"/>
    <property type="evidence" value="ECO:0007669"/>
    <property type="project" value="UniProtKB-KW"/>
</dbReference>